<dbReference type="GeneID" id="5659459"/>
<evidence type="ECO:0000313" key="2">
    <source>
        <dbReference type="EMBL" id="ABT14785.1"/>
    </source>
</evidence>
<proteinExistence type="predicted"/>
<organismHost>
    <name type="scientific">Chlorella</name>
    <dbReference type="NCBI Taxonomy" id="3071"/>
</organismHost>
<name>A7IWR1_PBCVN</name>
<feature type="transmembrane region" description="Helical" evidence="1">
    <location>
        <begin position="42"/>
        <end position="62"/>
    </location>
</feature>
<organism evidence="2 3">
    <name type="scientific">Paramecium bursaria Chlorella virus NY2A</name>
    <name type="common">PBCV-NY2A</name>
    <dbReference type="NCBI Taxonomy" id="46021"/>
    <lineage>
        <taxon>Viruses</taxon>
        <taxon>Varidnaviria</taxon>
        <taxon>Bamfordvirae</taxon>
        <taxon>Nucleocytoviricota</taxon>
        <taxon>Megaviricetes</taxon>
        <taxon>Algavirales</taxon>
        <taxon>Phycodnaviridae</taxon>
        <taxon>Chlorovirus</taxon>
        <taxon>Chlorovirus americanus</taxon>
    </lineage>
</organism>
<keyword evidence="1" id="KW-0472">Membrane</keyword>
<protein>
    <submittedName>
        <fullName evidence="2">Uncharacterized protein b386L</fullName>
    </submittedName>
</protein>
<keyword evidence="3" id="KW-1185">Reference proteome</keyword>
<keyword evidence="1" id="KW-1133">Transmembrane helix</keyword>
<evidence type="ECO:0000256" key="1">
    <source>
        <dbReference type="SAM" id="Phobius"/>
    </source>
</evidence>
<dbReference type="EMBL" id="DQ491002">
    <property type="protein sequence ID" value="ABT14785.1"/>
    <property type="molecule type" value="Genomic_DNA"/>
</dbReference>
<dbReference type="Proteomes" id="UP000202419">
    <property type="component" value="Segment"/>
</dbReference>
<evidence type="ECO:0000313" key="3">
    <source>
        <dbReference type="Proteomes" id="UP000202419"/>
    </source>
</evidence>
<gene>
    <name evidence="2" type="primary">b386L</name>
    <name evidence="2" type="ORF">NY2A_b386L</name>
</gene>
<dbReference type="KEGG" id="vg:5659459"/>
<keyword evidence="1" id="KW-0812">Transmembrane</keyword>
<sequence>MLHVFTFLNFLKLYFGGNMIAPLGQSINEIPIDVSGSFANTIPFVTFASYILSPINFHVFLFRTRWIMMSLKNVPATTSTIPCECFAGMFIFT</sequence>
<dbReference type="RefSeq" id="YP_001497582.1">
    <property type="nucleotide sequence ID" value="NC_009898.1"/>
</dbReference>
<reference evidence="2 3" key="1">
    <citation type="journal article" date="2007" name="Virology">
        <title>Sequence and annotation of the 369-kb NY-2A and the 345-kb AR158 viruses that infect Chlorella NC64A.</title>
        <authorList>
            <person name="Fitzgerald L.A."/>
            <person name="Graves M.V."/>
            <person name="Li X."/>
            <person name="Feldblyum T."/>
            <person name="Nierman W.C."/>
            <person name="Van Etten J.L."/>
        </authorList>
    </citation>
    <scope>NUCLEOTIDE SEQUENCE [LARGE SCALE GENOMIC DNA]</scope>
    <source>
        <strain evidence="2 3">NY-2A</strain>
    </source>
</reference>
<accession>A7IWR1</accession>